<organism evidence="1 2">
    <name type="scientific">Leptospira kirschneri serovar Bulgarica str. Nikolaevo</name>
    <dbReference type="NCBI Taxonomy" id="1240687"/>
    <lineage>
        <taxon>Bacteria</taxon>
        <taxon>Pseudomonadati</taxon>
        <taxon>Spirochaetota</taxon>
        <taxon>Spirochaetia</taxon>
        <taxon>Leptospirales</taxon>
        <taxon>Leptospiraceae</taxon>
        <taxon>Leptospira</taxon>
    </lineage>
</organism>
<dbReference type="AlphaFoldDB" id="M6F6P3"/>
<gene>
    <name evidence="1" type="ORF">LEP1GSC008_3946</name>
</gene>
<sequence length="46" mass="5823">MDRFSEKSWYIPEKRFTLADQQKKDYIEFSKEQKFESEELQRKFVK</sequence>
<dbReference type="PATRIC" id="fig|1240687.3.peg.2038"/>
<dbReference type="EMBL" id="ANCE01000100">
    <property type="protein sequence ID" value="EMK24448.1"/>
    <property type="molecule type" value="Genomic_DNA"/>
</dbReference>
<protein>
    <submittedName>
        <fullName evidence="1">Uncharacterized protein</fullName>
    </submittedName>
</protein>
<reference evidence="1 2" key="1">
    <citation type="submission" date="2013-01" db="EMBL/GenBank/DDBJ databases">
        <authorList>
            <person name="Harkins D.M."/>
            <person name="Durkin A.S."/>
            <person name="Brinkac L.M."/>
            <person name="Haft D.H."/>
            <person name="Selengut J.D."/>
            <person name="Sanka R."/>
            <person name="DePew J."/>
            <person name="Purushe J."/>
            <person name="Galloway R.L."/>
            <person name="Vinetz J.M."/>
            <person name="Sutton G.G."/>
            <person name="Nierman W.C."/>
            <person name="Fouts D.E."/>
        </authorList>
    </citation>
    <scope>NUCLEOTIDE SEQUENCE [LARGE SCALE GENOMIC DNA]</scope>
    <source>
        <strain evidence="1 2">Nikolaevo</strain>
    </source>
</reference>
<evidence type="ECO:0000313" key="1">
    <source>
        <dbReference type="EMBL" id="EMK24448.1"/>
    </source>
</evidence>
<accession>M6F6P3</accession>
<evidence type="ECO:0000313" key="2">
    <source>
        <dbReference type="Proteomes" id="UP000011980"/>
    </source>
</evidence>
<comment type="caution">
    <text evidence="1">The sequence shown here is derived from an EMBL/GenBank/DDBJ whole genome shotgun (WGS) entry which is preliminary data.</text>
</comment>
<dbReference type="Proteomes" id="UP000011980">
    <property type="component" value="Unassembled WGS sequence"/>
</dbReference>
<proteinExistence type="predicted"/>
<name>M6F6P3_9LEPT</name>